<evidence type="ECO:0000313" key="1">
    <source>
        <dbReference type="EMBL" id="QVQ58878.1"/>
    </source>
</evidence>
<name>A0A8E6NWH4_KLEPN</name>
<organism evidence="1">
    <name type="scientific">Klebsiella pneumoniae subsp. pneumoniae</name>
    <dbReference type="NCBI Taxonomy" id="72407"/>
    <lineage>
        <taxon>Bacteria</taxon>
        <taxon>Pseudomonadati</taxon>
        <taxon>Pseudomonadota</taxon>
        <taxon>Gammaproteobacteria</taxon>
        <taxon>Enterobacterales</taxon>
        <taxon>Enterobacteriaceae</taxon>
        <taxon>Klebsiella/Raoultella group</taxon>
        <taxon>Klebsiella</taxon>
        <taxon>Klebsiella pneumoniae complex</taxon>
    </lineage>
</organism>
<sequence>MSDRMRPLGHSWEESLTYSFEKTPAMPAMPFT</sequence>
<gene>
    <name evidence="1" type="ORF">OPNDJPPI_00018</name>
</gene>
<dbReference type="AlphaFoldDB" id="A0A8E6NWH4"/>
<proteinExistence type="predicted"/>
<keyword evidence="1" id="KW-0614">Plasmid</keyword>
<dbReference type="EMBL" id="MW316656">
    <property type="protein sequence ID" value="QVQ58878.1"/>
    <property type="molecule type" value="Genomic_DNA"/>
</dbReference>
<geneLocation type="plasmid" evidence="1">
    <name>p4710</name>
</geneLocation>
<reference evidence="1" key="1">
    <citation type="submission" date="2020-11" db="EMBL/GenBank/DDBJ databases">
        <title>Exploring Klebsiella pneumoniae in poultry shows high genetic diversity, low antimicrobial resistance and higher prevalence in turkeys then broilers.</title>
        <authorList>
            <person name="Franklin-Alming F.V."/>
            <person name="Kaspersen H."/>
            <person name="Hetland M.A.K."/>
            <person name="Bakksjo R.-J."/>
            <person name="Nesse L.L."/>
            <person name="Leangpichart T."/>
            <person name="Lohr I.H."/>
            <person name="Telke A.A."/>
            <person name="Sunde M."/>
        </authorList>
    </citation>
    <scope>NUCLEOTIDE SEQUENCE</scope>
    <source>
        <plasmid evidence="1">p4710</plasmid>
    </source>
</reference>
<protein>
    <submittedName>
        <fullName evidence="1">Uncharacterized protein</fullName>
    </submittedName>
</protein>
<accession>A0A8E6NWH4</accession>